<comment type="caution">
    <text evidence="2">The sequence shown here is derived from an EMBL/GenBank/DDBJ whole genome shotgun (WGS) entry which is preliminary data.</text>
</comment>
<dbReference type="EMBL" id="JABVXQ010000008">
    <property type="protein sequence ID" value="KAF6094654.1"/>
    <property type="molecule type" value="Genomic_DNA"/>
</dbReference>
<dbReference type="AlphaFoldDB" id="A0A834DWC1"/>
<sequence length="178" mass="19747">MWVGSLTCLARRAQLRRSPPRLVSSTSHRPPERPPAWVWVCHSSATGRRRSEPRAGERESREAPLPRGSPCKQQWCRGWGPAPGCESLQRGLSRLPCILGAFRALCECTSFRVTSPRRLCGGPWGLMNHLDTWRLAARSTGNSLASLRVWPPLWGQREEATVPVGWGSSALLSSPTEN</sequence>
<organism evidence="2 3">
    <name type="scientific">Phyllostomus discolor</name>
    <name type="common">pale spear-nosed bat</name>
    <dbReference type="NCBI Taxonomy" id="89673"/>
    <lineage>
        <taxon>Eukaryota</taxon>
        <taxon>Metazoa</taxon>
        <taxon>Chordata</taxon>
        <taxon>Craniata</taxon>
        <taxon>Vertebrata</taxon>
        <taxon>Euteleostomi</taxon>
        <taxon>Mammalia</taxon>
        <taxon>Eutheria</taxon>
        <taxon>Laurasiatheria</taxon>
        <taxon>Chiroptera</taxon>
        <taxon>Yangochiroptera</taxon>
        <taxon>Phyllostomidae</taxon>
        <taxon>Phyllostominae</taxon>
        <taxon>Phyllostomus</taxon>
    </lineage>
</organism>
<name>A0A834DWC1_9CHIR</name>
<accession>A0A834DWC1</accession>
<proteinExistence type="predicted"/>
<gene>
    <name evidence="2" type="ORF">HJG60_011764</name>
</gene>
<evidence type="ECO:0000256" key="1">
    <source>
        <dbReference type="SAM" id="MobiDB-lite"/>
    </source>
</evidence>
<feature type="compositionally biased region" description="Basic and acidic residues" evidence="1">
    <location>
        <begin position="49"/>
        <end position="64"/>
    </location>
</feature>
<dbReference type="Proteomes" id="UP000664940">
    <property type="component" value="Unassembled WGS sequence"/>
</dbReference>
<protein>
    <submittedName>
        <fullName evidence="2">Uncharacterized protein</fullName>
    </submittedName>
</protein>
<evidence type="ECO:0000313" key="2">
    <source>
        <dbReference type="EMBL" id="KAF6094654.1"/>
    </source>
</evidence>
<reference evidence="2 3" key="1">
    <citation type="journal article" date="2020" name="Nature">
        <title>Six reference-quality genomes reveal evolution of bat adaptations.</title>
        <authorList>
            <person name="Jebb D."/>
            <person name="Huang Z."/>
            <person name="Pippel M."/>
            <person name="Hughes G.M."/>
            <person name="Lavrichenko K."/>
            <person name="Devanna P."/>
            <person name="Winkler S."/>
            <person name="Jermiin L.S."/>
            <person name="Skirmuntt E.C."/>
            <person name="Katzourakis A."/>
            <person name="Burkitt-Gray L."/>
            <person name="Ray D.A."/>
            <person name="Sullivan K.A.M."/>
            <person name="Roscito J.G."/>
            <person name="Kirilenko B.M."/>
            <person name="Davalos L.M."/>
            <person name="Corthals A.P."/>
            <person name="Power M.L."/>
            <person name="Jones G."/>
            <person name="Ransome R.D."/>
            <person name="Dechmann D.K.N."/>
            <person name="Locatelli A.G."/>
            <person name="Puechmaille S.J."/>
            <person name="Fedrigo O."/>
            <person name="Jarvis E.D."/>
            <person name="Hiller M."/>
            <person name="Vernes S.C."/>
            <person name="Myers E.W."/>
            <person name="Teeling E.C."/>
        </authorList>
    </citation>
    <scope>NUCLEOTIDE SEQUENCE [LARGE SCALE GENOMIC DNA]</scope>
    <source>
        <strain evidence="2">Bat1K_MPI-CBG_1</strain>
    </source>
</reference>
<evidence type="ECO:0000313" key="3">
    <source>
        <dbReference type="Proteomes" id="UP000664940"/>
    </source>
</evidence>
<feature type="region of interest" description="Disordered" evidence="1">
    <location>
        <begin position="48"/>
        <end position="69"/>
    </location>
</feature>